<keyword evidence="3" id="KW-1185">Reference proteome</keyword>
<keyword evidence="1" id="KW-0812">Transmembrane</keyword>
<name>A0A5C0AWL3_9BURK</name>
<gene>
    <name evidence="2" type="ORF">FXN63_12535</name>
</gene>
<feature type="transmembrane region" description="Helical" evidence="1">
    <location>
        <begin position="64"/>
        <end position="84"/>
    </location>
</feature>
<dbReference type="RefSeq" id="WP_148815289.1">
    <property type="nucleotide sequence ID" value="NZ_CP043046.1"/>
</dbReference>
<keyword evidence="1" id="KW-0472">Membrane</keyword>
<feature type="transmembrane region" description="Helical" evidence="1">
    <location>
        <begin position="131"/>
        <end position="152"/>
    </location>
</feature>
<proteinExistence type="predicted"/>
<dbReference type="Proteomes" id="UP000325161">
    <property type="component" value="Chromosome"/>
</dbReference>
<feature type="transmembrane region" description="Helical" evidence="1">
    <location>
        <begin position="6"/>
        <end position="26"/>
    </location>
</feature>
<feature type="transmembrane region" description="Helical" evidence="1">
    <location>
        <begin position="105"/>
        <end position="125"/>
    </location>
</feature>
<sequence length="231" mass="25477">MEAGLLILISGVMWWCLFHMQRLGALDPHHVEATPGKPAILLRSGATLLAILLIPIFHEVNPQWMQFFAMFALAQTVAVAFTSPDRYREDEQSDKVQNFIDRFKSSLAGAVIAKILAIVTAFLLGRIIGEWWFIVFVVIGFYVISSKGSAALDAIKAGGGGFSYLTRVGRANKVHEWGAVINKGRFAYFFGCTTFGFAILQFASLEPLNWMSWSGLIVGAVLNAVLSNVRF</sequence>
<evidence type="ECO:0000256" key="1">
    <source>
        <dbReference type="SAM" id="Phobius"/>
    </source>
</evidence>
<dbReference type="AlphaFoldDB" id="A0A5C0AWL3"/>
<feature type="transmembrane region" description="Helical" evidence="1">
    <location>
        <begin position="38"/>
        <end position="58"/>
    </location>
</feature>
<feature type="transmembrane region" description="Helical" evidence="1">
    <location>
        <begin position="186"/>
        <end position="204"/>
    </location>
</feature>
<evidence type="ECO:0000313" key="3">
    <source>
        <dbReference type="Proteomes" id="UP000325161"/>
    </source>
</evidence>
<organism evidence="2 3">
    <name type="scientific">Pigmentiphaga aceris</name>
    <dbReference type="NCBI Taxonomy" id="1940612"/>
    <lineage>
        <taxon>Bacteria</taxon>
        <taxon>Pseudomonadati</taxon>
        <taxon>Pseudomonadota</taxon>
        <taxon>Betaproteobacteria</taxon>
        <taxon>Burkholderiales</taxon>
        <taxon>Alcaligenaceae</taxon>
        <taxon>Pigmentiphaga</taxon>
    </lineage>
</organism>
<accession>A0A5C0AWL3</accession>
<protein>
    <submittedName>
        <fullName evidence="2">Uncharacterized protein</fullName>
    </submittedName>
</protein>
<evidence type="ECO:0000313" key="2">
    <source>
        <dbReference type="EMBL" id="QEI06565.1"/>
    </source>
</evidence>
<reference evidence="2 3" key="1">
    <citation type="submission" date="2019-08" db="EMBL/GenBank/DDBJ databases">
        <title>Amphibian skin-associated Pigmentiphaga: genome sequence and occurrence across geography and hosts.</title>
        <authorList>
            <person name="Bletz M.C."/>
            <person name="Bunk B."/>
            <person name="Sproeer C."/>
            <person name="Biwer P."/>
            <person name="Reiter S."/>
            <person name="Rabemananjara F.C.E."/>
            <person name="Schulz S."/>
            <person name="Overmann J."/>
            <person name="Vences M."/>
        </authorList>
    </citation>
    <scope>NUCLEOTIDE SEQUENCE [LARGE SCALE GENOMIC DNA]</scope>
    <source>
        <strain evidence="2 3">Mada1488</strain>
    </source>
</reference>
<dbReference type="KEGG" id="pacr:FXN63_12535"/>
<keyword evidence="1" id="KW-1133">Transmembrane helix</keyword>
<feature type="transmembrane region" description="Helical" evidence="1">
    <location>
        <begin position="210"/>
        <end position="229"/>
    </location>
</feature>
<dbReference type="EMBL" id="CP043046">
    <property type="protein sequence ID" value="QEI06565.1"/>
    <property type="molecule type" value="Genomic_DNA"/>
</dbReference>